<dbReference type="AlphaFoldDB" id="A4S1W8"/>
<name>A4S1W8_OSTLU</name>
<reference evidence="1 2" key="1">
    <citation type="journal article" date="2007" name="Proc. Natl. Acad. Sci. U.S.A.">
        <title>The tiny eukaryote Ostreococcus provides genomic insights into the paradox of plankton speciation.</title>
        <authorList>
            <person name="Palenik B."/>
            <person name="Grimwood J."/>
            <person name="Aerts A."/>
            <person name="Rouze P."/>
            <person name="Salamov A."/>
            <person name="Putnam N."/>
            <person name="Dupont C."/>
            <person name="Jorgensen R."/>
            <person name="Derelle E."/>
            <person name="Rombauts S."/>
            <person name="Zhou K."/>
            <person name="Otillar R."/>
            <person name="Merchant S.S."/>
            <person name="Podell S."/>
            <person name="Gaasterland T."/>
            <person name="Napoli C."/>
            <person name="Gendler K."/>
            <person name="Manuell A."/>
            <person name="Tai V."/>
            <person name="Vallon O."/>
            <person name="Piganeau G."/>
            <person name="Jancek S."/>
            <person name="Heijde M."/>
            <person name="Jabbari K."/>
            <person name="Bowler C."/>
            <person name="Lohr M."/>
            <person name="Robbens S."/>
            <person name="Werner G."/>
            <person name="Dubchak I."/>
            <person name="Pazour G.J."/>
            <person name="Ren Q."/>
            <person name="Paulsen I."/>
            <person name="Delwiche C."/>
            <person name="Schmutz J."/>
            <person name="Rokhsar D."/>
            <person name="Van de Peer Y."/>
            <person name="Moreau H."/>
            <person name="Grigoriev I.V."/>
        </authorList>
    </citation>
    <scope>NUCLEOTIDE SEQUENCE [LARGE SCALE GENOMIC DNA]</scope>
    <source>
        <strain evidence="1 2">CCE9901</strain>
    </source>
</reference>
<accession>A4S1W8</accession>
<dbReference type="OrthoDB" id="60033at2759"/>
<dbReference type="STRING" id="436017.A4S1W8"/>
<evidence type="ECO:0000313" key="1">
    <source>
        <dbReference type="EMBL" id="ABO97731.1"/>
    </source>
</evidence>
<dbReference type="OMA" id="CKFPSIS"/>
<dbReference type="EMBL" id="CP000588">
    <property type="protein sequence ID" value="ABO97731.1"/>
    <property type="molecule type" value="Genomic_DNA"/>
</dbReference>
<dbReference type="RefSeq" id="XP_001419438.1">
    <property type="nucleotide sequence ID" value="XM_001419401.1"/>
</dbReference>
<protein>
    <submittedName>
        <fullName evidence="1">Uncharacterized protein</fullName>
    </submittedName>
</protein>
<proteinExistence type="predicted"/>
<evidence type="ECO:0000313" key="2">
    <source>
        <dbReference type="Proteomes" id="UP000001568"/>
    </source>
</evidence>
<keyword evidence="2" id="KW-1185">Reference proteome</keyword>
<sequence length="374" mass="41307">MDYLRHTRPGFPSGLEVVVVSEAGAHLEAAVKMLEGASYRVTTMRGMEEAAQSLTREPAPRRDVMLVEAKMLRSCLENPHSRCARMFPIVAKKVAIVVLQTDDSDAAEREFIVQAISMGVVDVIRYPLVKQNTANLWQHTVRKMIKEKDDPEVLETLKRSSSATNVHNFTKPFCRGMNVLDAVAYGEAQLRSPTPPMSLDAMNARQAMLLAETETRKVRETSMNAASKLKTKSAKLKRAPAAAAKKQTGATAVAYQRAFDQMLGTSPDELQFFHGNTMNRALSMPDMRELPLGLRLNYTDSFTKNLNQLECVVDSNALRAATQVNYDEGTYPSTLSDRSMSTGNGDDMDALDYVLMNSSEFGGPDDGTLFTSFS</sequence>
<gene>
    <name evidence="1" type="ORF">OSTLU_33247</name>
</gene>
<dbReference type="GeneID" id="5003483"/>
<dbReference type="KEGG" id="olu:OSTLU_33247"/>
<dbReference type="HOGENOM" id="CLU_683987_0_0_1"/>
<dbReference type="Proteomes" id="UP000001568">
    <property type="component" value="Chromosome 8"/>
</dbReference>
<dbReference type="Gramene" id="ABO97731">
    <property type="protein sequence ID" value="ABO97731"/>
    <property type="gene ID" value="OSTLU_33247"/>
</dbReference>
<organism evidence="1 2">
    <name type="scientific">Ostreococcus lucimarinus (strain CCE9901)</name>
    <dbReference type="NCBI Taxonomy" id="436017"/>
    <lineage>
        <taxon>Eukaryota</taxon>
        <taxon>Viridiplantae</taxon>
        <taxon>Chlorophyta</taxon>
        <taxon>Mamiellophyceae</taxon>
        <taxon>Mamiellales</taxon>
        <taxon>Bathycoccaceae</taxon>
        <taxon>Ostreococcus</taxon>
    </lineage>
</organism>